<feature type="active site" description="Nucleophile" evidence="11">
    <location>
        <position position="281"/>
    </location>
</feature>
<evidence type="ECO:0000256" key="5">
    <source>
        <dbReference type="ARBA" id="ARBA00022741"/>
    </source>
</evidence>
<evidence type="ECO:0000256" key="9">
    <source>
        <dbReference type="ARBA" id="ARBA00048816"/>
    </source>
</evidence>
<evidence type="ECO:0000256" key="4">
    <source>
        <dbReference type="ARBA" id="ARBA00022598"/>
    </source>
</evidence>
<feature type="binding site" evidence="11">
    <location>
        <position position="285"/>
    </location>
    <ligand>
        <name>L-glutamine</name>
        <dbReference type="ChEBI" id="CHEBI:58359"/>
    </ligand>
</feature>
<evidence type="ECO:0000256" key="1">
    <source>
        <dbReference type="ARBA" id="ARBA00004812"/>
    </source>
</evidence>
<feature type="region of interest" description="CPSase" evidence="11">
    <location>
        <begin position="1"/>
        <end position="205"/>
    </location>
</feature>
<comment type="catalytic activity">
    <reaction evidence="9 11">
        <text>hydrogencarbonate + L-glutamine + 2 ATP + H2O = carbamoyl phosphate + L-glutamate + 2 ADP + phosphate + 2 H(+)</text>
        <dbReference type="Rhea" id="RHEA:18633"/>
        <dbReference type="ChEBI" id="CHEBI:15377"/>
        <dbReference type="ChEBI" id="CHEBI:15378"/>
        <dbReference type="ChEBI" id="CHEBI:17544"/>
        <dbReference type="ChEBI" id="CHEBI:29985"/>
        <dbReference type="ChEBI" id="CHEBI:30616"/>
        <dbReference type="ChEBI" id="CHEBI:43474"/>
        <dbReference type="ChEBI" id="CHEBI:58228"/>
        <dbReference type="ChEBI" id="CHEBI:58359"/>
        <dbReference type="ChEBI" id="CHEBI:456216"/>
        <dbReference type="EC" id="6.3.5.5"/>
    </reaction>
</comment>
<dbReference type="GO" id="GO:0044205">
    <property type="term" value="P:'de novo' UMP biosynthetic process"/>
    <property type="evidence" value="ECO:0007669"/>
    <property type="project" value="UniProtKB-UniRule"/>
</dbReference>
<dbReference type="PRINTS" id="PR00099">
    <property type="entry name" value="CPSGATASE"/>
</dbReference>
<organism evidence="13 14">
    <name type="scientific">Paraeggerthella hongkongensis</name>
    <dbReference type="NCBI Taxonomy" id="230658"/>
    <lineage>
        <taxon>Bacteria</taxon>
        <taxon>Bacillati</taxon>
        <taxon>Actinomycetota</taxon>
        <taxon>Coriobacteriia</taxon>
        <taxon>Eggerthellales</taxon>
        <taxon>Eggerthellaceae</taxon>
        <taxon>Paraeggerthella</taxon>
    </lineage>
</organism>
<keyword evidence="11" id="KW-0055">Arginine biosynthesis</keyword>
<keyword evidence="11" id="KW-0028">Amino-acid biosynthesis</keyword>
<comment type="pathway">
    <text evidence="2 11">Amino-acid biosynthesis; L-arginine biosynthesis; carbamoyl phosphate from bicarbonate: step 1/1.</text>
</comment>
<evidence type="ECO:0000256" key="10">
    <source>
        <dbReference type="ARBA" id="ARBA00049285"/>
    </source>
</evidence>
<dbReference type="OrthoDB" id="9804328at2"/>
<evidence type="ECO:0000313" key="14">
    <source>
        <dbReference type="Proteomes" id="UP000278632"/>
    </source>
</evidence>
<feature type="binding site" evidence="11">
    <location>
        <position position="254"/>
    </location>
    <ligand>
        <name>L-glutamine</name>
        <dbReference type="ChEBI" id="CHEBI:58359"/>
    </ligand>
</feature>
<comment type="subunit">
    <text evidence="11">Composed of two chains; the small (or glutamine) chain promotes the hydrolysis of glutamine to ammonia, which is used by the large (or ammonia) chain to synthesize carbamoyl phosphate. Tetramer of heterodimers (alpha,beta)4.</text>
</comment>
<keyword evidence="5 11" id="KW-0547">Nucleotide-binding</keyword>
<dbReference type="UniPathway" id="UPA00070">
    <property type="reaction ID" value="UER00115"/>
</dbReference>
<dbReference type="InterPro" id="IPR006274">
    <property type="entry name" value="CarbamoylP_synth_ssu"/>
</dbReference>
<dbReference type="Pfam" id="PF00117">
    <property type="entry name" value="GATase"/>
    <property type="match status" value="2"/>
</dbReference>
<dbReference type="Gene3D" id="3.50.30.20">
    <property type="entry name" value="Carbamoyl-phosphate synthase small subunit, N-terminal domain"/>
    <property type="match status" value="1"/>
</dbReference>
<dbReference type="PROSITE" id="PS51273">
    <property type="entry name" value="GATASE_TYPE_1"/>
    <property type="match status" value="1"/>
</dbReference>
<comment type="catalytic activity">
    <reaction evidence="10 11">
        <text>L-glutamine + H2O = L-glutamate + NH4(+)</text>
        <dbReference type="Rhea" id="RHEA:15889"/>
        <dbReference type="ChEBI" id="CHEBI:15377"/>
        <dbReference type="ChEBI" id="CHEBI:28938"/>
        <dbReference type="ChEBI" id="CHEBI:29985"/>
        <dbReference type="ChEBI" id="CHEBI:58359"/>
    </reaction>
</comment>
<dbReference type="HAMAP" id="MF_01209">
    <property type="entry name" value="CPSase_S_chain"/>
    <property type="match status" value="1"/>
</dbReference>
<dbReference type="InterPro" id="IPR002474">
    <property type="entry name" value="CarbamoylP_synth_ssu_N"/>
</dbReference>
<dbReference type="RefSeq" id="WP_123191452.1">
    <property type="nucleotide sequence ID" value="NZ_QICD01000002.1"/>
</dbReference>
<keyword evidence="14" id="KW-1185">Reference proteome</keyword>
<dbReference type="InterPro" id="IPR050472">
    <property type="entry name" value="Anth_synth/Amidotransfase"/>
</dbReference>
<dbReference type="GO" id="GO:0006541">
    <property type="term" value="P:glutamine metabolic process"/>
    <property type="evidence" value="ECO:0007669"/>
    <property type="project" value="InterPro"/>
</dbReference>
<comment type="caution">
    <text evidence="13">The sequence shown here is derived from an EMBL/GenBank/DDBJ whole genome shotgun (WGS) entry which is preliminary data.</text>
</comment>
<feature type="binding site" evidence="11">
    <location>
        <position position="256"/>
    </location>
    <ligand>
        <name>L-glutamine</name>
        <dbReference type="ChEBI" id="CHEBI:58359"/>
    </ligand>
</feature>
<dbReference type="GO" id="GO:0006526">
    <property type="term" value="P:L-arginine biosynthetic process"/>
    <property type="evidence" value="ECO:0007669"/>
    <property type="project" value="UniProtKB-UniRule"/>
</dbReference>
<dbReference type="GO" id="GO:0005524">
    <property type="term" value="F:ATP binding"/>
    <property type="evidence" value="ECO:0007669"/>
    <property type="project" value="UniProtKB-UniRule"/>
</dbReference>
<dbReference type="GO" id="GO:0004359">
    <property type="term" value="F:glutaminase activity"/>
    <property type="evidence" value="ECO:0007669"/>
    <property type="project" value="RHEA"/>
</dbReference>
<evidence type="ECO:0000256" key="2">
    <source>
        <dbReference type="ARBA" id="ARBA00005077"/>
    </source>
</evidence>
<dbReference type="GO" id="GO:0004088">
    <property type="term" value="F:carbamoyl-phosphate synthase (glutamine-hydrolyzing) activity"/>
    <property type="evidence" value="ECO:0007669"/>
    <property type="project" value="UniProtKB-UniRule"/>
</dbReference>
<feature type="active site" evidence="11">
    <location>
        <position position="401"/>
    </location>
</feature>
<dbReference type="InterPro" id="IPR036480">
    <property type="entry name" value="CarbP_synth_ssu_N_sf"/>
</dbReference>
<evidence type="ECO:0000256" key="6">
    <source>
        <dbReference type="ARBA" id="ARBA00022840"/>
    </source>
</evidence>
<dbReference type="CDD" id="cd01744">
    <property type="entry name" value="GATase1_CPSase"/>
    <property type="match status" value="1"/>
</dbReference>
<feature type="binding site" evidence="11">
    <location>
        <position position="323"/>
    </location>
    <ligand>
        <name>L-glutamine</name>
        <dbReference type="ChEBI" id="CHEBI:58359"/>
    </ligand>
</feature>
<dbReference type="SUPFAM" id="SSF52021">
    <property type="entry name" value="Carbamoyl phosphate synthetase, small subunit N-terminal domain"/>
    <property type="match status" value="1"/>
</dbReference>
<feature type="domain" description="Carbamoyl-phosphate synthase small subunit N-terminal" evidence="12">
    <location>
        <begin position="18"/>
        <end position="148"/>
    </location>
</feature>
<dbReference type="SUPFAM" id="SSF52317">
    <property type="entry name" value="Class I glutamine amidotransferase-like"/>
    <property type="match status" value="1"/>
</dbReference>
<dbReference type="AlphaFoldDB" id="A0A3N0BL09"/>
<proteinExistence type="inferred from homology"/>
<dbReference type="PRINTS" id="PR00096">
    <property type="entry name" value="GATASE"/>
</dbReference>
<name>A0A3N0BL09_9ACTN</name>
<dbReference type="SMART" id="SM01097">
    <property type="entry name" value="CPSase_sm_chain"/>
    <property type="match status" value="1"/>
</dbReference>
<feature type="binding site" evidence="11">
    <location>
        <position position="326"/>
    </location>
    <ligand>
        <name>L-glutamine</name>
        <dbReference type="ChEBI" id="CHEBI:58359"/>
    </ligand>
</feature>
<dbReference type="NCBIfam" id="NF009475">
    <property type="entry name" value="PRK12838.1"/>
    <property type="match status" value="1"/>
</dbReference>
<gene>
    <name evidence="11" type="primary">carA</name>
    <name evidence="13" type="ORF">DMP08_01885</name>
</gene>
<evidence type="ECO:0000256" key="8">
    <source>
        <dbReference type="ARBA" id="ARBA00022975"/>
    </source>
</evidence>
<keyword evidence="8 11" id="KW-0665">Pyrimidine biosynthesis</keyword>
<keyword evidence="4 11" id="KW-0436">Ligase</keyword>
<dbReference type="Gene3D" id="3.40.50.880">
    <property type="match status" value="1"/>
</dbReference>
<dbReference type="PANTHER" id="PTHR43418:SF7">
    <property type="entry name" value="CARBAMOYL-PHOSPHATE SYNTHASE SMALL CHAIN"/>
    <property type="match status" value="1"/>
</dbReference>
<dbReference type="GO" id="GO:0006207">
    <property type="term" value="P:'de novo' pyrimidine nucleobase biosynthetic process"/>
    <property type="evidence" value="ECO:0007669"/>
    <property type="project" value="InterPro"/>
</dbReference>
<evidence type="ECO:0000259" key="12">
    <source>
        <dbReference type="SMART" id="SM01097"/>
    </source>
</evidence>
<keyword evidence="7 11" id="KW-0315">Glutamine amidotransferase</keyword>
<dbReference type="NCBIfam" id="TIGR01368">
    <property type="entry name" value="CPSaseIIsmall"/>
    <property type="match status" value="1"/>
</dbReference>
<dbReference type="EMBL" id="QICD01000002">
    <property type="protein sequence ID" value="RNL48540.1"/>
    <property type="molecule type" value="Genomic_DNA"/>
</dbReference>
<evidence type="ECO:0000313" key="13">
    <source>
        <dbReference type="EMBL" id="RNL48540.1"/>
    </source>
</evidence>
<dbReference type="EC" id="6.3.5.5" evidence="11"/>
<dbReference type="InterPro" id="IPR017926">
    <property type="entry name" value="GATASE"/>
</dbReference>
<feature type="binding site" evidence="11">
    <location>
        <position position="325"/>
    </location>
    <ligand>
        <name>L-glutamine</name>
        <dbReference type="ChEBI" id="CHEBI:58359"/>
    </ligand>
</feature>
<comment type="similarity">
    <text evidence="3 11">Belongs to the CarA family.</text>
</comment>
<dbReference type="Pfam" id="PF00988">
    <property type="entry name" value="CPSase_sm_chain"/>
    <property type="match status" value="1"/>
</dbReference>
<evidence type="ECO:0000256" key="11">
    <source>
        <dbReference type="HAMAP-Rule" id="MF_01209"/>
    </source>
</evidence>
<dbReference type="FunFam" id="3.50.30.20:FF:000001">
    <property type="entry name" value="Carbamoyl-phosphate synthase small chain"/>
    <property type="match status" value="1"/>
</dbReference>
<dbReference type="InterPro" id="IPR035686">
    <property type="entry name" value="CPSase_GATase1"/>
</dbReference>
<evidence type="ECO:0000256" key="3">
    <source>
        <dbReference type="ARBA" id="ARBA00007800"/>
    </source>
</evidence>
<dbReference type="UniPathway" id="UPA00068">
    <property type="reaction ID" value="UER00171"/>
</dbReference>
<evidence type="ECO:0000256" key="7">
    <source>
        <dbReference type="ARBA" id="ARBA00022962"/>
    </source>
</evidence>
<comment type="function">
    <text evidence="11">Small subunit of the glutamine-dependent carbamoyl phosphate synthetase (CPSase). CPSase catalyzes the formation of carbamoyl phosphate from the ammonia moiety of glutamine, carbonate, and phosphate donated by ATP, constituting the first step of 2 biosynthetic pathways, one leading to arginine and/or urea and the other to pyrimidine nucleotides. The small subunit (glutamine amidotransferase) binds and cleaves glutamine to supply the large subunit with the substrate ammonia.</text>
</comment>
<accession>A0A3N0BL09</accession>
<dbReference type="InterPro" id="IPR029062">
    <property type="entry name" value="Class_I_gatase-like"/>
</dbReference>
<keyword evidence="6 11" id="KW-0067">ATP-binding</keyword>
<comment type="pathway">
    <text evidence="1 11">Pyrimidine metabolism; UMP biosynthesis via de novo pathway; (S)-dihydroorotate from bicarbonate: step 1/3.</text>
</comment>
<feature type="active site" evidence="11">
    <location>
        <position position="399"/>
    </location>
</feature>
<protein>
    <recommendedName>
        <fullName evidence="11">Carbamoyl phosphate synthase small chain</fullName>
        <ecNumber evidence="11">6.3.5.5</ecNumber>
    </recommendedName>
    <alternativeName>
        <fullName evidence="11">Carbamoyl phosphate synthetase glutamine chain</fullName>
    </alternativeName>
</protein>
<reference evidence="14" key="1">
    <citation type="submission" date="2018-05" db="EMBL/GenBank/DDBJ databases">
        <title>Genome Sequencing of selected type strains of the family Eggerthellaceae.</title>
        <authorList>
            <person name="Danylec N."/>
            <person name="Stoll D.A."/>
            <person name="Doetsch A."/>
            <person name="Huch M."/>
        </authorList>
    </citation>
    <scope>NUCLEOTIDE SEQUENCE [LARGE SCALE GENOMIC DNA]</scope>
    <source>
        <strain evidence="14">DSM 16106</strain>
    </source>
</reference>
<dbReference type="PANTHER" id="PTHR43418">
    <property type="entry name" value="MULTIFUNCTIONAL TRYPTOPHAN BIOSYNTHESIS PROTEIN-RELATED"/>
    <property type="match status" value="1"/>
</dbReference>
<feature type="binding site" evidence="11">
    <location>
        <position position="282"/>
    </location>
    <ligand>
        <name>L-glutamine</name>
        <dbReference type="ChEBI" id="CHEBI:58359"/>
    </ligand>
</feature>
<dbReference type="Proteomes" id="UP000278632">
    <property type="component" value="Unassembled WGS sequence"/>
</dbReference>
<feature type="binding site" evidence="11">
    <location>
        <position position="62"/>
    </location>
    <ligand>
        <name>L-glutamine</name>
        <dbReference type="ChEBI" id="CHEBI:58359"/>
    </ligand>
</feature>
<sequence>MSEIANKLLEGTSKPAPRPAMLVLEDGAAFSGTSCAAEGEVYGEICFNTSLEGYLEVITDPSYAGQIITMTYPQIGNYGVNPDDAQAGKPALRGLVVRDMCATPSNWRSAGPLAGYLRERGVVAVEGVDTRALVRHVRDCGAQRAVLSTVDVDEASLLRKVRASASLVGQNLAATVSCAQPYAVGVDDLPASHAFAVAPAAPARHRVVAYDCGAKRSILHNLVRTGCELAVVPWDMPAEEVLAMEPDGVFLSNGPGDPEAVEGTYSQVEKLLGRVPVFGICLGHQMICKAAGAQIEKLKFGHRGGNHPVMNLLTGRVEITAQNHGFGLLFPSLGELVPELSGGFEGHEDDLRFWAREKVAPVVTNDRFGRIRLTHVSLNDGTAEGIAFLDLPAFSVQYHPEASPGPTDAHYLFTAFGRLMDSAVLANGGSVDAAATAGTPSCPSAAAGRTKVQSSLASGQSGAPAAPSLTLPDLYEKGGYLDIDIAADRLAGWTFGEQAATVAGVSAKEQEAVGQEGRTNA</sequence>